<feature type="compositionally biased region" description="Pro residues" evidence="10">
    <location>
        <begin position="714"/>
        <end position="735"/>
    </location>
</feature>
<feature type="transmembrane region" description="Helical" evidence="9">
    <location>
        <begin position="521"/>
        <end position="541"/>
    </location>
</feature>
<dbReference type="PANTHER" id="PTHR10572:SF24">
    <property type="entry name" value="3-HYDROXY-3-METHYLGLUTARYL-COENZYME A REDUCTASE"/>
    <property type="match status" value="1"/>
</dbReference>
<feature type="compositionally biased region" description="Low complexity" evidence="10">
    <location>
        <begin position="1193"/>
        <end position="1204"/>
    </location>
</feature>
<gene>
    <name evidence="12" type="primary">HMG1</name>
    <name evidence="12" type="ORF">MNAN1_003417</name>
</gene>
<feature type="region of interest" description="Disordered" evidence="10">
    <location>
        <begin position="1159"/>
        <end position="1222"/>
    </location>
</feature>
<dbReference type="AlphaFoldDB" id="A0AAF0EL38"/>
<dbReference type="Proteomes" id="UP001213623">
    <property type="component" value="Chromosome 6"/>
</dbReference>
<evidence type="ECO:0000256" key="7">
    <source>
        <dbReference type="ARBA" id="ARBA00023002"/>
    </source>
</evidence>
<dbReference type="PRINTS" id="PR00071">
    <property type="entry name" value="HMGCOARDTASE"/>
</dbReference>
<dbReference type="InterPro" id="IPR023282">
    <property type="entry name" value="HMG_CoA_Rdtase_N"/>
</dbReference>
<comment type="pathway">
    <text evidence="9">Metabolic intermediate biosynthesis; (R)-mevalonate biosynthesis; (R)-mevalonate from acetyl-CoA: step 3/3.</text>
</comment>
<dbReference type="GO" id="GO:0015936">
    <property type="term" value="P:coenzyme A metabolic process"/>
    <property type="evidence" value="ECO:0007669"/>
    <property type="project" value="InterPro"/>
</dbReference>
<keyword evidence="8 9" id="KW-0472">Membrane</keyword>
<dbReference type="InterPro" id="IPR002202">
    <property type="entry name" value="HMG_CoA_Rdtase"/>
</dbReference>
<dbReference type="FunFam" id="3.30.70.420:FF:000001">
    <property type="entry name" value="3-hydroxy-3-methylglutaryl coenzyme A reductase"/>
    <property type="match status" value="1"/>
</dbReference>
<dbReference type="FunFam" id="1.10.3270.10:FF:000001">
    <property type="entry name" value="3-hydroxy-3-methylglutaryl coenzyme A reductase"/>
    <property type="match status" value="1"/>
</dbReference>
<evidence type="ECO:0000256" key="9">
    <source>
        <dbReference type="RuleBase" id="RU361219"/>
    </source>
</evidence>
<evidence type="ECO:0000256" key="6">
    <source>
        <dbReference type="ARBA" id="ARBA00022989"/>
    </source>
</evidence>
<dbReference type="Pfam" id="PF00368">
    <property type="entry name" value="HMG-CoA_red"/>
    <property type="match status" value="1"/>
</dbReference>
<organism evidence="12 13">
    <name type="scientific">Malassezia nana</name>
    <dbReference type="NCBI Taxonomy" id="180528"/>
    <lineage>
        <taxon>Eukaryota</taxon>
        <taxon>Fungi</taxon>
        <taxon>Dikarya</taxon>
        <taxon>Basidiomycota</taxon>
        <taxon>Ustilaginomycotina</taxon>
        <taxon>Malasseziomycetes</taxon>
        <taxon>Malasseziales</taxon>
        <taxon>Malasseziaceae</taxon>
        <taxon>Malassezia</taxon>
    </lineage>
</organism>
<accession>A0AAF0EL38</accession>
<dbReference type="CDD" id="cd00643">
    <property type="entry name" value="HMG-CoA_reductase_classI"/>
    <property type="match status" value="1"/>
</dbReference>
<dbReference type="Gene3D" id="3.90.770.10">
    <property type="entry name" value="3-hydroxy-3-methylglutaryl-coenzyme A Reductase, Chain A, domain 2"/>
    <property type="match status" value="1"/>
</dbReference>
<dbReference type="InterPro" id="IPR023074">
    <property type="entry name" value="HMG_CoA_Rdtase_cat_sf"/>
</dbReference>
<evidence type="ECO:0000313" key="13">
    <source>
        <dbReference type="Proteomes" id="UP001213623"/>
    </source>
</evidence>
<dbReference type="Pfam" id="PF12349">
    <property type="entry name" value="Sterol-sensing"/>
    <property type="match status" value="1"/>
</dbReference>
<dbReference type="SUPFAM" id="SSF56542">
    <property type="entry name" value="Substrate-binding domain of HMG-CoA reductase"/>
    <property type="match status" value="1"/>
</dbReference>
<feature type="compositionally biased region" description="Pro residues" evidence="10">
    <location>
        <begin position="1205"/>
        <end position="1222"/>
    </location>
</feature>
<dbReference type="GO" id="GO:0004420">
    <property type="term" value="F:hydroxymethylglutaryl-CoA reductase (NADPH) activity"/>
    <property type="evidence" value="ECO:0007669"/>
    <property type="project" value="UniProtKB-EC"/>
</dbReference>
<evidence type="ECO:0000256" key="10">
    <source>
        <dbReference type="SAM" id="MobiDB-lite"/>
    </source>
</evidence>
<dbReference type="PROSITE" id="PS50156">
    <property type="entry name" value="SSD"/>
    <property type="match status" value="1"/>
</dbReference>
<evidence type="ECO:0000256" key="2">
    <source>
        <dbReference type="ARBA" id="ARBA00007661"/>
    </source>
</evidence>
<evidence type="ECO:0000256" key="3">
    <source>
        <dbReference type="ARBA" id="ARBA00022692"/>
    </source>
</evidence>
<sequence length="1222" mass="130507">MDSLAAARARLPLLSLCALVRVARHPIEVIVSVFVVATVAYFFLVDAITHSSLFSNLSDVASLSLTSMHAHASSLPMFARGKDGQWHALQDLPPSDALSSDASVDMVDWFIVVDVANGTDAERALRHQYLLPEVARAAAARVADWCVWPSAQIESNGTVGEAHVCYDPHSYDALAMPRLLSGTHGLSLYQALQSLPSAVDATLQTQWRNKLALQVLAPPHPWSLVPHTESLSLRWLLSFVTSAVRRIAIVIRSADAIDVTVLLGAYLLMHGSFVHLYLSMRAFPHGLWLGTCVLLSSSFAFLFALVTANAVGLTVDPVVLSEALPFLVITVGFEKPYLLTRAFFRRAELAARPQNVDVPRGSPEADFVRTLTQRVQAEQALGLLGAQTTPTCDVAGDAACDAGPGLVRAYLIELAILLAGVVSNIHGLREFCGLAMLILLYDAVLLFTFFTAILCVALEVQRLRAPPRSRTPPPDTLDTGVTEAPAEPQRRGVRARPQHERRSLYQRIIGPVDHPLSRLKLLLLLTLVSLHLGNMLTTLSLPTTLARHHQGRASTLYDQAVTVSNLFTATVDHPAVASFLDAYTAQHPSTARVFAFSRPGVLVLWDRTQPSTHPLAALVQRAAAARRSHLSAFESVMRLWTSVASDPVIGKWLSVALVISLFLNTFLLKGIALRHPAVIEGNAVRVTAQAAARLVGAHLGDEWRKESAARAPTSMPPPPSSGPPPPEVPPSAPPRPYNEVLAHFQAHGAASLNNEEVILLVQKGHIAPYALEKTLQDLERAVVVRRAVVSRASERPVLEHSRLPYKDFDYASVLGACCENVVGYLPLPLGIAGPLLIDGHLTPIPMATTEGTLVASTSRGCKALNACGGVTTVLTQDAMTRGPVVEFPSLTSAARAKRWIDSSTGAAAIKKAFDSTSRFARLASLHTVLAGRTLFIRFATSTGDAMGMNMISKGVEAALGMMKEKHFPEMELLSLSGNYCTDKKPAAINWIEGRGKSVVAEAILRGDTVRTVLKCTVDDLVRLNTKKNLVGSAMAGSVGGFNAHAANILTAMYLATGQDPAQNVESSNCMTLMEAVNGGQDLLVSVSMPSVEVGTVGGGTGLPPQRAMLELLGVQGPHKETPGAHAQRLARIIAAAVMAGELSLMGALSAGHLIKAHMQHNRSAPATPGTASPAPRDPQFMPTMTPLVATPIADASPLARARSPAPAPAPPHDPPTPIAPPR</sequence>
<keyword evidence="3 9" id="KW-0812">Transmembrane</keyword>
<dbReference type="GO" id="GO:0005789">
    <property type="term" value="C:endoplasmic reticulum membrane"/>
    <property type="evidence" value="ECO:0007669"/>
    <property type="project" value="UniProtKB-SubCell"/>
</dbReference>
<keyword evidence="13" id="KW-1185">Reference proteome</keyword>
<feature type="compositionally biased region" description="Low complexity" evidence="10">
    <location>
        <begin position="1163"/>
        <end position="1174"/>
    </location>
</feature>
<dbReference type="GO" id="GO:0005778">
    <property type="term" value="C:peroxisomal membrane"/>
    <property type="evidence" value="ECO:0007669"/>
    <property type="project" value="TreeGrafter"/>
</dbReference>
<dbReference type="InterPro" id="IPR000731">
    <property type="entry name" value="SSD"/>
</dbReference>
<comment type="similarity">
    <text evidence="2 9">Belongs to the HMG-CoA reductase family.</text>
</comment>
<feature type="transmembrane region" description="Helical" evidence="9">
    <location>
        <begin position="257"/>
        <end position="278"/>
    </location>
</feature>
<dbReference type="InterPro" id="IPR009023">
    <property type="entry name" value="HMG_CoA_Rdtase_NAD(P)-bd_sf"/>
</dbReference>
<dbReference type="Gene3D" id="1.10.3270.10">
    <property type="entry name" value="HMGR, N-terminal domain"/>
    <property type="match status" value="1"/>
</dbReference>
<dbReference type="InterPro" id="IPR023076">
    <property type="entry name" value="HMG_CoA_Rdtase_CS"/>
</dbReference>
<feature type="transmembrane region" description="Helical" evidence="9">
    <location>
        <begin position="287"/>
        <end position="311"/>
    </location>
</feature>
<evidence type="ECO:0000259" key="11">
    <source>
        <dbReference type="PROSITE" id="PS50156"/>
    </source>
</evidence>
<dbReference type="PROSITE" id="PS50065">
    <property type="entry name" value="HMG_COA_REDUCTASE_4"/>
    <property type="match status" value="1"/>
</dbReference>
<dbReference type="EMBL" id="CP119897">
    <property type="protein sequence ID" value="WFD28407.1"/>
    <property type="molecule type" value="Genomic_DNA"/>
</dbReference>
<dbReference type="GO" id="GO:0008299">
    <property type="term" value="P:isoprenoid biosynthetic process"/>
    <property type="evidence" value="ECO:0007669"/>
    <property type="project" value="InterPro"/>
</dbReference>
<dbReference type="InterPro" id="IPR004554">
    <property type="entry name" value="HMG_CoA_Rdtase_eu_arc"/>
</dbReference>
<evidence type="ECO:0000313" key="12">
    <source>
        <dbReference type="EMBL" id="WFD28407.1"/>
    </source>
</evidence>
<evidence type="ECO:0000256" key="5">
    <source>
        <dbReference type="ARBA" id="ARBA00022857"/>
    </source>
</evidence>
<dbReference type="SUPFAM" id="SSF55035">
    <property type="entry name" value="NAD-binding domain of HMG-CoA reductase"/>
    <property type="match status" value="1"/>
</dbReference>
<comment type="subcellular location">
    <subcellularLocation>
        <location evidence="1 9">Endoplasmic reticulum membrane</location>
        <topology evidence="1 9">Multi-pass membrane protein</topology>
    </subcellularLocation>
</comment>
<protein>
    <recommendedName>
        <fullName evidence="9">3-hydroxy-3-methylglutaryl coenzyme A reductase</fullName>
        <shortName evidence="9">HMG-CoA reductase</shortName>
        <ecNumber evidence="9">1.1.1.34</ecNumber>
    </recommendedName>
</protein>
<feature type="region of interest" description="Disordered" evidence="10">
    <location>
        <begin position="705"/>
        <end position="735"/>
    </location>
</feature>
<dbReference type="PROSITE" id="PS00318">
    <property type="entry name" value="HMG_COA_REDUCTASE_2"/>
    <property type="match status" value="1"/>
</dbReference>
<feature type="transmembrane region" description="Helical" evidence="9">
    <location>
        <begin position="323"/>
        <end position="344"/>
    </location>
</feature>
<feature type="transmembrane region" description="Helical" evidence="9">
    <location>
        <begin position="410"/>
        <end position="428"/>
    </location>
</feature>
<comment type="catalytic activity">
    <reaction evidence="9">
        <text>(R)-mevalonate + 2 NADP(+) + CoA = (3S)-3-hydroxy-3-methylglutaryl-CoA + 2 NADPH + 2 H(+)</text>
        <dbReference type="Rhea" id="RHEA:15989"/>
        <dbReference type="ChEBI" id="CHEBI:15378"/>
        <dbReference type="ChEBI" id="CHEBI:36464"/>
        <dbReference type="ChEBI" id="CHEBI:43074"/>
        <dbReference type="ChEBI" id="CHEBI:57287"/>
        <dbReference type="ChEBI" id="CHEBI:57783"/>
        <dbReference type="ChEBI" id="CHEBI:58349"/>
        <dbReference type="EC" id="1.1.1.34"/>
    </reaction>
</comment>
<reference evidence="12" key="1">
    <citation type="submission" date="2023-03" db="EMBL/GenBank/DDBJ databases">
        <title>Mating type loci evolution in Malassezia.</title>
        <authorList>
            <person name="Coelho M.A."/>
        </authorList>
    </citation>
    <scope>NUCLEOTIDE SEQUENCE</scope>
    <source>
        <strain evidence="12">CBS 9557</strain>
    </source>
</reference>
<proteinExistence type="inferred from homology"/>
<keyword evidence="7 9" id="KW-0560">Oxidoreductase</keyword>
<evidence type="ECO:0000256" key="8">
    <source>
        <dbReference type="ARBA" id="ARBA00023136"/>
    </source>
</evidence>
<name>A0AAF0EL38_9BASI</name>
<keyword evidence="5 9" id="KW-0521">NADP</keyword>
<keyword evidence="6 9" id="KW-1133">Transmembrane helix</keyword>
<feature type="region of interest" description="Disordered" evidence="10">
    <location>
        <begin position="466"/>
        <end position="499"/>
    </location>
</feature>
<feature type="domain" description="SSD" evidence="11">
    <location>
        <begin position="258"/>
        <end position="456"/>
    </location>
</feature>
<keyword evidence="4 9" id="KW-0256">Endoplasmic reticulum</keyword>
<dbReference type="PANTHER" id="PTHR10572">
    <property type="entry name" value="3-HYDROXY-3-METHYLGLUTARYL-COENZYME A REDUCTASE"/>
    <property type="match status" value="1"/>
</dbReference>
<feature type="transmembrane region" description="Helical" evidence="9">
    <location>
        <begin position="434"/>
        <end position="460"/>
    </location>
</feature>
<feature type="transmembrane region" description="Helical" evidence="9">
    <location>
        <begin position="29"/>
        <end position="48"/>
    </location>
</feature>
<dbReference type="Gene3D" id="3.30.70.420">
    <property type="entry name" value="Hydroxymethylglutaryl-CoA reductase, class I/II, NAD/NADP-binding domain"/>
    <property type="match status" value="1"/>
</dbReference>
<dbReference type="EC" id="1.1.1.34" evidence="9"/>
<dbReference type="InterPro" id="IPR053958">
    <property type="entry name" value="HMGCR/SNAP/NPC1-like_SSD"/>
</dbReference>
<dbReference type="GO" id="GO:0006696">
    <property type="term" value="P:ergosterol biosynthetic process"/>
    <property type="evidence" value="ECO:0007669"/>
    <property type="project" value="TreeGrafter"/>
</dbReference>
<dbReference type="NCBIfam" id="TIGR00533">
    <property type="entry name" value="HMG_CoA_R_NADP"/>
    <property type="match status" value="1"/>
</dbReference>
<dbReference type="FunFam" id="3.90.770.10:FF:000001">
    <property type="entry name" value="3-hydroxy-3-methylglutaryl coenzyme A reductase"/>
    <property type="match status" value="1"/>
</dbReference>
<dbReference type="PROSITE" id="PS00066">
    <property type="entry name" value="HMG_COA_REDUCTASE_1"/>
    <property type="match status" value="1"/>
</dbReference>
<dbReference type="PROSITE" id="PS01192">
    <property type="entry name" value="HMG_COA_REDUCTASE_3"/>
    <property type="match status" value="1"/>
</dbReference>
<dbReference type="InterPro" id="IPR009029">
    <property type="entry name" value="HMG_CoA_Rdtase_sub-bd_dom_sf"/>
</dbReference>
<evidence type="ECO:0000256" key="4">
    <source>
        <dbReference type="ARBA" id="ARBA00022824"/>
    </source>
</evidence>
<evidence type="ECO:0000256" key="1">
    <source>
        <dbReference type="ARBA" id="ARBA00004477"/>
    </source>
</evidence>